<sequence>MELQPGFMDNKIREWLQSLGYSVRDQPQAKEPFNVVVSPPQGGPVLNVIRPTQDGKFYIITMGIGIHPMHQNALRDMKEKERREFLSELKYDLLKMGVDFAFLPVNQETPQIVQVSRLVLSESLTPNEFMNSFFAVRNAGLLVIFKISDKFGNVAPPQPSRYI</sequence>
<dbReference type="AlphaFoldDB" id="A0AAE3K1R8"/>
<dbReference type="EMBL" id="JZWS02000002">
    <property type="protein sequence ID" value="MCL7343534.1"/>
    <property type="molecule type" value="Genomic_DNA"/>
</dbReference>
<evidence type="ECO:0000313" key="1">
    <source>
        <dbReference type="EMBL" id="MCL7343534.1"/>
    </source>
</evidence>
<proteinExistence type="predicted"/>
<protein>
    <submittedName>
        <fullName evidence="1">DUF2299 family protein</fullName>
    </submittedName>
</protein>
<dbReference type="InterPro" id="IPR018747">
    <property type="entry name" value="DUF2299"/>
</dbReference>
<reference evidence="1" key="1">
    <citation type="submission" date="2022-05" db="EMBL/GenBank/DDBJ databases">
        <title>Metagenome Sequencing of an Archaeal-Dominated Microbial Community from a Hot Spring at the Los Azufres Geothermal Field, Mexico.</title>
        <authorList>
            <person name="Marin-Paredes R."/>
            <person name="Martinez-Romero E."/>
            <person name="Servin-Garciduenas L.E."/>
        </authorList>
    </citation>
    <scope>NUCLEOTIDE SEQUENCE</scope>
    <source>
        <strain evidence="1">AZ1-454</strain>
    </source>
</reference>
<comment type="caution">
    <text evidence="1">The sequence shown here is derived from an EMBL/GenBank/DDBJ whole genome shotgun (WGS) entry which is preliminary data.</text>
</comment>
<dbReference type="Pfam" id="PF10061">
    <property type="entry name" value="DUF2299"/>
    <property type="match status" value="1"/>
</dbReference>
<accession>A0AAE3K1R8</accession>
<organism evidence="1">
    <name type="scientific">Candidatus Aramenus sulfurataquae</name>
    <dbReference type="NCBI Taxonomy" id="1326980"/>
    <lineage>
        <taxon>Archaea</taxon>
        <taxon>Thermoproteota</taxon>
        <taxon>Thermoprotei</taxon>
        <taxon>Sulfolobales</taxon>
        <taxon>Sulfolobaceae</taxon>
        <taxon>Candidatus Aramenus</taxon>
    </lineage>
</organism>
<name>A0AAE3K1R8_9CREN</name>
<dbReference type="Gene3D" id="3.30.1460.10">
    <property type="match status" value="1"/>
</dbReference>
<gene>
    <name evidence="1" type="ORF">TQ35_003055</name>
</gene>
<dbReference type="CDD" id="cd17510">
    <property type="entry name" value="T3SC_YbjN-like_2"/>
    <property type="match status" value="1"/>
</dbReference>